<dbReference type="PROSITE" id="PS51085">
    <property type="entry name" value="2FE2S_FER_2"/>
    <property type="match status" value="1"/>
</dbReference>
<keyword evidence="1" id="KW-0285">Flavoprotein</keyword>
<feature type="domain" description="2Fe-2S ferredoxin-type" evidence="6">
    <location>
        <begin position="3"/>
        <end position="88"/>
    </location>
</feature>
<accession>A0A562THC0</accession>
<dbReference type="InterPro" id="IPR016208">
    <property type="entry name" value="Ald_Oxase/xanthine_DH-like"/>
</dbReference>
<dbReference type="InterPro" id="IPR036683">
    <property type="entry name" value="CO_DH_flav_C_dom_sf"/>
</dbReference>
<dbReference type="NCBIfam" id="TIGR02963">
    <property type="entry name" value="xanthine_xdhA"/>
    <property type="match status" value="1"/>
</dbReference>
<dbReference type="GO" id="GO:0004854">
    <property type="term" value="F:xanthine dehydrogenase activity"/>
    <property type="evidence" value="ECO:0007669"/>
    <property type="project" value="InterPro"/>
</dbReference>
<protein>
    <submittedName>
        <fullName evidence="8">Xanthine dehydrogenase small subunit</fullName>
    </submittedName>
</protein>
<dbReference type="SMART" id="SM01092">
    <property type="entry name" value="CO_deh_flav_C"/>
    <property type="match status" value="1"/>
</dbReference>
<dbReference type="InterPro" id="IPR002346">
    <property type="entry name" value="Mopterin_DH_FAD-bd"/>
</dbReference>
<dbReference type="InterPro" id="IPR001041">
    <property type="entry name" value="2Fe-2S_ferredoxin-type"/>
</dbReference>
<dbReference type="AlphaFoldDB" id="A0A562THC0"/>
<feature type="domain" description="FAD-binding PCMH-type" evidence="7">
    <location>
        <begin position="190"/>
        <end position="364"/>
    </location>
</feature>
<reference evidence="8 9" key="1">
    <citation type="submission" date="2019-07" db="EMBL/GenBank/DDBJ databases">
        <title>Genomic Encyclopedia of Archaeal and Bacterial Type Strains, Phase II (KMG-II): from individual species to whole genera.</title>
        <authorList>
            <person name="Goeker M."/>
        </authorList>
    </citation>
    <scope>NUCLEOTIDE SEQUENCE [LARGE SCALE GENOMIC DNA]</scope>
    <source>
        <strain evidence="8 9">ATCC BAA-252</strain>
    </source>
</reference>
<organism evidence="8 9">
    <name type="scientific">Roseibium hamelinense</name>
    <dbReference type="NCBI Taxonomy" id="150831"/>
    <lineage>
        <taxon>Bacteria</taxon>
        <taxon>Pseudomonadati</taxon>
        <taxon>Pseudomonadota</taxon>
        <taxon>Alphaproteobacteria</taxon>
        <taxon>Hyphomicrobiales</taxon>
        <taxon>Stappiaceae</taxon>
        <taxon>Roseibium</taxon>
    </lineage>
</organism>
<dbReference type="Gene3D" id="3.30.390.50">
    <property type="entry name" value="CO dehydrogenase flavoprotein, C-terminal domain"/>
    <property type="match status" value="1"/>
</dbReference>
<dbReference type="InterPro" id="IPR012175">
    <property type="entry name" value="Xanth_DH_ssu_bac"/>
</dbReference>
<evidence type="ECO:0000256" key="3">
    <source>
        <dbReference type="ARBA" id="ARBA00022827"/>
    </source>
</evidence>
<dbReference type="GO" id="GO:0005506">
    <property type="term" value="F:iron ion binding"/>
    <property type="evidence" value="ECO:0007669"/>
    <property type="project" value="InterPro"/>
</dbReference>
<dbReference type="EMBL" id="VLLF01000001">
    <property type="protein sequence ID" value="TWI93005.1"/>
    <property type="molecule type" value="Genomic_DNA"/>
</dbReference>
<dbReference type="InterPro" id="IPR006058">
    <property type="entry name" value="2Fe2S_fd_BS"/>
</dbReference>
<keyword evidence="5" id="KW-0408">Iron</keyword>
<dbReference type="InterPro" id="IPR005107">
    <property type="entry name" value="CO_DH_flav_C"/>
</dbReference>
<dbReference type="SUPFAM" id="SSF54292">
    <property type="entry name" value="2Fe-2S ferredoxin-like"/>
    <property type="match status" value="1"/>
</dbReference>
<dbReference type="Gene3D" id="3.30.43.10">
    <property type="entry name" value="Uridine Diphospho-n-acetylenolpyruvylglucosamine Reductase, domain 2"/>
    <property type="match status" value="1"/>
</dbReference>
<dbReference type="PROSITE" id="PS00197">
    <property type="entry name" value="2FE2S_FER_1"/>
    <property type="match status" value="1"/>
</dbReference>
<dbReference type="Proteomes" id="UP000320593">
    <property type="component" value="Unassembled WGS sequence"/>
</dbReference>
<dbReference type="GO" id="GO:0071949">
    <property type="term" value="F:FAD binding"/>
    <property type="evidence" value="ECO:0007669"/>
    <property type="project" value="InterPro"/>
</dbReference>
<dbReference type="Pfam" id="PF00941">
    <property type="entry name" value="FAD_binding_5"/>
    <property type="match status" value="1"/>
</dbReference>
<dbReference type="PIRSF" id="PIRSF036557">
    <property type="entry name" value="XdhA_RC"/>
    <property type="match status" value="1"/>
</dbReference>
<evidence type="ECO:0000256" key="2">
    <source>
        <dbReference type="ARBA" id="ARBA00022723"/>
    </source>
</evidence>
<keyword evidence="3" id="KW-0274">FAD</keyword>
<evidence type="ECO:0000256" key="5">
    <source>
        <dbReference type="ARBA" id="ARBA00023004"/>
    </source>
</evidence>
<dbReference type="Pfam" id="PF00111">
    <property type="entry name" value="Fer2"/>
    <property type="match status" value="1"/>
</dbReference>
<keyword evidence="4" id="KW-0560">Oxidoreductase</keyword>
<dbReference type="Gene3D" id="1.10.150.120">
    <property type="entry name" value="[2Fe-2S]-binding domain"/>
    <property type="match status" value="1"/>
</dbReference>
<dbReference type="SUPFAM" id="SSF56176">
    <property type="entry name" value="FAD-binding/transporter-associated domain-like"/>
    <property type="match status" value="1"/>
</dbReference>
<dbReference type="PANTHER" id="PTHR45444">
    <property type="entry name" value="XANTHINE DEHYDROGENASE"/>
    <property type="match status" value="1"/>
</dbReference>
<dbReference type="InterPro" id="IPR016169">
    <property type="entry name" value="FAD-bd_PCMH_sub2"/>
</dbReference>
<evidence type="ECO:0000313" key="8">
    <source>
        <dbReference type="EMBL" id="TWI93005.1"/>
    </source>
</evidence>
<keyword evidence="9" id="KW-1185">Reference proteome</keyword>
<proteinExistence type="predicted"/>
<dbReference type="InterPro" id="IPR036318">
    <property type="entry name" value="FAD-bd_PCMH-like_sf"/>
</dbReference>
<dbReference type="SUPFAM" id="SSF47741">
    <property type="entry name" value="CO dehydrogenase ISP C-domain like"/>
    <property type="match status" value="1"/>
</dbReference>
<dbReference type="PROSITE" id="PS51387">
    <property type="entry name" value="FAD_PCMH"/>
    <property type="match status" value="1"/>
</dbReference>
<dbReference type="Gene3D" id="3.30.465.10">
    <property type="match status" value="1"/>
</dbReference>
<keyword evidence="2" id="KW-0479">Metal-binding</keyword>
<dbReference type="RefSeq" id="WP_145340516.1">
    <property type="nucleotide sequence ID" value="NZ_SMLY01000087.1"/>
</dbReference>
<dbReference type="InterPro" id="IPR036884">
    <property type="entry name" value="2Fe-2S-bd_dom_sf"/>
</dbReference>
<dbReference type="InterPro" id="IPR036010">
    <property type="entry name" value="2Fe-2S_ferredoxin-like_sf"/>
</dbReference>
<sequence>MRDTVRFLKGGEVVELTDVQPTETLLDYLRLRRRETGTKEGCGEGDCGACTVALGRLMDGKVVYQPVNSCIQLLGMIDGAEVVTVEDLRQDERLHPVQQAMVELHGSQCGFCTPGFIMTMFTLYHAEGQEKSRKTVTDWLAGNLCRCTGYRPIVDAALQSCFDAADDAFAWRANETREVLRALMDSRDIYIGNGDSFFASPASIDGLAALYGQHPDATLVAGATDVGLWITKHLSDLPKTIWLGRVNGLDRVEETPTGILIGATATYAASEPAMGRISPDLAELWRRIGSKQVRASGTIGGNIANGSPIGDTPPALIALGAALELQSADDSRTLALEDFFIDYGKQDREPGEFVTGLFVPRPDDNQVFRCYKISKRFDQDISSVMGAFLFTIVDGEIAAARIAYGGMAGTPKRAFAAETGLVGAVLDDPSTWSTGMKALLGDFTPLSDMRASAEYRMETARALLAKALMEASGTDPAQIRVLNTREGSHDRAA</sequence>
<dbReference type="Pfam" id="PF03450">
    <property type="entry name" value="CO_deh_flav_C"/>
    <property type="match status" value="1"/>
</dbReference>
<evidence type="ECO:0000313" key="9">
    <source>
        <dbReference type="Proteomes" id="UP000320593"/>
    </source>
</evidence>
<evidence type="ECO:0000256" key="4">
    <source>
        <dbReference type="ARBA" id="ARBA00023002"/>
    </source>
</evidence>
<dbReference type="SUPFAM" id="SSF55447">
    <property type="entry name" value="CO dehydrogenase flavoprotein C-terminal domain-like"/>
    <property type="match status" value="1"/>
</dbReference>
<evidence type="ECO:0000259" key="7">
    <source>
        <dbReference type="PROSITE" id="PS51387"/>
    </source>
</evidence>
<dbReference type="PANTHER" id="PTHR45444:SF3">
    <property type="entry name" value="XANTHINE DEHYDROGENASE"/>
    <property type="match status" value="1"/>
</dbReference>
<dbReference type="InterPro" id="IPR016167">
    <property type="entry name" value="FAD-bd_PCMH_sub1"/>
</dbReference>
<dbReference type="InterPro" id="IPR012675">
    <property type="entry name" value="Beta-grasp_dom_sf"/>
</dbReference>
<evidence type="ECO:0000256" key="1">
    <source>
        <dbReference type="ARBA" id="ARBA00022630"/>
    </source>
</evidence>
<dbReference type="InterPro" id="IPR016166">
    <property type="entry name" value="FAD-bd_PCMH"/>
</dbReference>
<gene>
    <name evidence="8" type="ORF">JM93_00558</name>
</gene>
<comment type="caution">
    <text evidence="8">The sequence shown here is derived from an EMBL/GenBank/DDBJ whole genome shotgun (WGS) entry which is preliminary data.</text>
</comment>
<name>A0A562THC0_9HYPH</name>
<dbReference type="InterPro" id="IPR002888">
    <property type="entry name" value="2Fe-2S-bd"/>
</dbReference>
<dbReference type="OrthoDB" id="9792018at2"/>
<dbReference type="InterPro" id="IPR014307">
    <property type="entry name" value="Xanthine_DH_ssu"/>
</dbReference>
<dbReference type="GO" id="GO:0051537">
    <property type="term" value="F:2 iron, 2 sulfur cluster binding"/>
    <property type="evidence" value="ECO:0007669"/>
    <property type="project" value="InterPro"/>
</dbReference>
<evidence type="ECO:0000259" key="6">
    <source>
        <dbReference type="PROSITE" id="PS51085"/>
    </source>
</evidence>
<dbReference type="Gene3D" id="3.10.20.30">
    <property type="match status" value="1"/>
</dbReference>
<dbReference type="Pfam" id="PF01799">
    <property type="entry name" value="Fer2_2"/>
    <property type="match status" value="1"/>
</dbReference>